<organism evidence="5 6">
    <name type="scientific">Tanacetum coccineum</name>
    <dbReference type="NCBI Taxonomy" id="301880"/>
    <lineage>
        <taxon>Eukaryota</taxon>
        <taxon>Viridiplantae</taxon>
        <taxon>Streptophyta</taxon>
        <taxon>Embryophyta</taxon>
        <taxon>Tracheophyta</taxon>
        <taxon>Spermatophyta</taxon>
        <taxon>Magnoliopsida</taxon>
        <taxon>eudicotyledons</taxon>
        <taxon>Gunneridae</taxon>
        <taxon>Pentapetalae</taxon>
        <taxon>asterids</taxon>
        <taxon>campanulids</taxon>
        <taxon>Asterales</taxon>
        <taxon>Asteraceae</taxon>
        <taxon>Asteroideae</taxon>
        <taxon>Anthemideae</taxon>
        <taxon>Anthemidinae</taxon>
        <taxon>Tanacetum</taxon>
    </lineage>
</organism>
<dbReference type="InterPro" id="IPR054722">
    <property type="entry name" value="PolX-like_BBD"/>
</dbReference>
<dbReference type="CDD" id="cd09272">
    <property type="entry name" value="RNase_HI_RT_Ty1"/>
    <property type="match status" value="1"/>
</dbReference>
<keyword evidence="2" id="KW-0479">Metal-binding</keyword>
<feature type="domain" description="CCHC-type" evidence="4">
    <location>
        <begin position="197"/>
        <end position="211"/>
    </location>
</feature>
<dbReference type="Pfam" id="PF14223">
    <property type="entry name" value="Retrotran_gag_2"/>
    <property type="match status" value="1"/>
</dbReference>
<dbReference type="InterPro" id="IPR013103">
    <property type="entry name" value="RVT_2"/>
</dbReference>
<evidence type="ECO:0000313" key="5">
    <source>
        <dbReference type="EMBL" id="GJT12254.1"/>
    </source>
</evidence>
<dbReference type="Proteomes" id="UP001151760">
    <property type="component" value="Unassembled WGS sequence"/>
</dbReference>
<evidence type="ECO:0000259" key="4">
    <source>
        <dbReference type="PROSITE" id="PS50158"/>
    </source>
</evidence>
<sequence length="755" mass="85640">MAAAAMKHMDLNFSKLDKFEGVDFRRWQKKMHFLISSMSVVYVLTTPIPEDGDDATVKQIWRRAKWDNDDYVCRGLILNGMSDPLFDIYQSVESFKELWDSLDAKYMDEDASSKKFLVSNFTNYKMTDKRPVMKQYNELLDILGRFTQHLMNMDEAIKSSVNMVEHNNSTKYNDNKGKHKRHDNTRADPNKNAKPTCWKCGKTGHIKRDCKGVNVGNKANGSGTSGSGNGSVPLKGQNMFNKSFQVYYVTYVSEAHFVQDDDVAWWIDSGATTHVCKDRCWFKIYESLNDGSILHMGNESTTLHARLGHVHFKRMQDMSKDGLIPAFDMDTEKGNTCMLNKITKKPFQDVKCKTEVLELIHSDLCDLHSTPSLGNKKYFVTFIDDASRTDRGGLSQGFWGEAMLTGCYLLNRVPNKRNMITPYELWAKRKPNLNYLRVWGCRAVVRLPDSKLKTLGKKGIECIIVRYAKHSKAFRFYVIEPNDLVSINSIIESRDAIFDENRFSSVPRPNQKSLKDGTEDIGVSVVPEKVTEEGFRQKSGIDYFDTYAPVARISTIRLLIAMASIHNLIIHQIDVKTAFLNGELEEEVYMNQPQGFIMPGNENKVCKLIKSLYGLKQAPKQWHQKFDEVVFSNGYLLNQADKCVYRKFDETSNGVIICLYVDDMLIFGTDQVQVALTKDFLSSRFSMKDIGKADVILVLEGYTDASWISNTKDNSSTSGWVFLLGGGAISWASKKQTCISGSTMKSEFVALAAAS</sequence>
<dbReference type="Pfam" id="PF00098">
    <property type="entry name" value="zf-CCHC"/>
    <property type="match status" value="1"/>
</dbReference>
<dbReference type="PROSITE" id="PS50158">
    <property type="entry name" value="ZF_CCHC"/>
    <property type="match status" value="1"/>
</dbReference>
<protein>
    <submittedName>
        <fullName evidence="5">Zinc finger, CCHC-type containing protein</fullName>
    </submittedName>
</protein>
<keyword evidence="2" id="KW-0862">Zinc</keyword>
<evidence type="ECO:0000313" key="6">
    <source>
        <dbReference type="Proteomes" id="UP001151760"/>
    </source>
</evidence>
<keyword evidence="1" id="KW-0378">Hydrolase</keyword>
<gene>
    <name evidence="5" type="ORF">Tco_0859296</name>
</gene>
<comment type="caution">
    <text evidence="5">The sequence shown here is derived from an EMBL/GenBank/DDBJ whole genome shotgun (WGS) entry which is preliminary data.</text>
</comment>
<dbReference type="Pfam" id="PF25597">
    <property type="entry name" value="SH3_retrovirus"/>
    <property type="match status" value="1"/>
</dbReference>
<reference evidence="5" key="2">
    <citation type="submission" date="2022-01" db="EMBL/GenBank/DDBJ databases">
        <authorList>
            <person name="Yamashiro T."/>
            <person name="Shiraishi A."/>
            <person name="Satake H."/>
            <person name="Nakayama K."/>
        </authorList>
    </citation>
    <scope>NUCLEOTIDE SEQUENCE</scope>
</reference>
<keyword evidence="1" id="KW-0064">Aspartyl protease</keyword>
<keyword evidence="1" id="KW-0645">Protease</keyword>
<dbReference type="PANTHER" id="PTHR47592">
    <property type="entry name" value="PBF68 PROTEIN"/>
    <property type="match status" value="1"/>
</dbReference>
<dbReference type="PANTHER" id="PTHR47592:SF29">
    <property type="entry name" value="ZINC FINGER, CCHC-TYPE"/>
    <property type="match status" value="1"/>
</dbReference>
<dbReference type="Pfam" id="PF07727">
    <property type="entry name" value="RVT_2"/>
    <property type="match status" value="1"/>
</dbReference>
<dbReference type="InterPro" id="IPR001878">
    <property type="entry name" value="Znf_CCHC"/>
</dbReference>
<proteinExistence type="predicted"/>
<dbReference type="SUPFAM" id="SSF56672">
    <property type="entry name" value="DNA/RNA polymerases"/>
    <property type="match status" value="1"/>
</dbReference>
<feature type="region of interest" description="Disordered" evidence="3">
    <location>
        <begin position="170"/>
        <end position="191"/>
    </location>
</feature>
<evidence type="ECO:0000256" key="3">
    <source>
        <dbReference type="SAM" id="MobiDB-lite"/>
    </source>
</evidence>
<keyword evidence="6" id="KW-1185">Reference proteome</keyword>
<dbReference type="SUPFAM" id="SSF57756">
    <property type="entry name" value="Retrovirus zinc finger-like domains"/>
    <property type="match status" value="1"/>
</dbReference>
<dbReference type="InterPro" id="IPR043502">
    <property type="entry name" value="DNA/RNA_pol_sf"/>
</dbReference>
<dbReference type="InterPro" id="IPR057670">
    <property type="entry name" value="SH3_retrovirus"/>
</dbReference>
<dbReference type="Gene3D" id="4.10.60.10">
    <property type="entry name" value="Zinc finger, CCHC-type"/>
    <property type="match status" value="1"/>
</dbReference>
<name>A0ABQ5BFI3_9ASTR</name>
<keyword evidence="2" id="KW-0863">Zinc-finger</keyword>
<evidence type="ECO:0000256" key="2">
    <source>
        <dbReference type="PROSITE-ProRule" id="PRU00047"/>
    </source>
</evidence>
<accession>A0ABQ5BFI3</accession>
<dbReference type="InterPro" id="IPR036875">
    <property type="entry name" value="Znf_CCHC_sf"/>
</dbReference>
<dbReference type="EMBL" id="BQNB010013132">
    <property type="protein sequence ID" value="GJT12254.1"/>
    <property type="molecule type" value="Genomic_DNA"/>
</dbReference>
<dbReference type="Pfam" id="PF22936">
    <property type="entry name" value="Pol_BBD"/>
    <property type="match status" value="1"/>
</dbReference>
<evidence type="ECO:0000256" key="1">
    <source>
        <dbReference type="ARBA" id="ARBA00022750"/>
    </source>
</evidence>
<reference evidence="5" key="1">
    <citation type="journal article" date="2022" name="Int. J. Mol. Sci.">
        <title>Draft Genome of Tanacetum Coccineum: Genomic Comparison of Closely Related Tanacetum-Family Plants.</title>
        <authorList>
            <person name="Yamashiro T."/>
            <person name="Shiraishi A."/>
            <person name="Nakayama K."/>
            <person name="Satake H."/>
        </authorList>
    </citation>
    <scope>NUCLEOTIDE SEQUENCE</scope>
</reference>
<dbReference type="SMART" id="SM00343">
    <property type="entry name" value="ZnF_C2HC"/>
    <property type="match status" value="1"/>
</dbReference>